<dbReference type="InterPro" id="IPR002172">
    <property type="entry name" value="LDrepeatLR_classA_rpt"/>
</dbReference>
<dbReference type="AlphaFoldDB" id="A0A2G8KPJ1"/>
<dbReference type="GO" id="GO:0043235">
    <property type="term" value="C:receptor complex"/>
    <property type="evidence" value="ECO:0007669"/>
    <property type="project" value="TreeGrafter"/>
</dbReference>
<feature type="disulfide bond" evidence="9">
    <location>
        <begin position="105"/>
        <end position="117"/>
    </location>
</feature>
<keyword evidence="2" id="KW-0812">Transmembrane</keyword>
<keyword evidence="7" id="KW-0675">Receptor</keyword>
<sequence>MLENLEIVQTVRTGENLPCGTQNGGCQDDCGTDEYGTIICNCTREGEILYEDGMRCVIEDAQSCGEDQFLCGNGDCIPYQDTCDGHPTCADGSDELPNYCEMRACRVGFFNCNSNQCYPDELRCNQQLDCVNGLDEENCGCLPSQFECQYGVCIEGILRCDHIKDCQNALDEMDCEPFDCAAWYPDGVEGEVPPFENCASTSVCIQSSWRCDDVDHCGDGATKTGVV</sequence>
<evidence type="ECO:0000256" key="8">
    <source>
        <dbReference type="ARBA" id="ARBA00023180"/>
    </source>
</evidence>
<dbReference type="GO" id="GO:0042562">
    <property type="term" value="F:hormone binding"/>
    <property type="evidence" value="ECO:0007669"/>
    <property type="project" value="TreeGrafter"/>
</dbReference>
<keyword evidence="11" id="KW-1185">Reference proteome</keyword>
<evidence type="ECO:0000256" key="5">
    <source>
        <dbReference type="ARBA" id="ARBA00023136"/>
    </source>
</evidence>
<dbReference type="PANTHER" id="PTHR22722">
    <property type="entry name" value="LOW-DENSITY LIPOPROTEIN RECEPTOR-RELATED PROTEIN 2-RELATED"/>
    <property type="match status" value="1"/>
</dbReference>
<evidence type="ECO:0000256" key="4">
    <source>
        <dbReference type="ARBA" id="ARBA00022989"/>
    </source>
</evidence>
<protein>
    <submittedName>
        <fullName evidence="10">Uncharacterized protein</fullName>
    </submittedName>
</protein>
<evidence type="ECO:0000256" key="9">
    <source>
        <dbReference type="PROSITE-ProRule" id="PRU00124"/>
    </source>
</evidence>
<dbReference type="InterPro" id="IPR051221">
    <property type="entry name" value="LDLR-related"/>
</dbReference>
<evidence type="ECO:0000256" key="3">
    <source>
        <dbReference type="ARBA" id="ARBA00022737"/>
    </source>
</evidence>
<accession>A0A2G8KPJ1</accession>
<comment type="caution">
    <text evidence="9">Lacks conserved residue(s) required for the propagation of feature annotation.</text>
</comment>
<evidence type="ECO:0000313" key="11">
    <source>
        <dbReference type="Proteomes" id="UP000230750"/>
    </source>
</evidence>
<dbReference type="SUPFAM" id="SSF57424">
    <property type="entry name" value="LDL receptor-like module"/>
    <property type="match status" value="4"/>
</dbReference>
<proteinExistence type="predicted"/>
<keyword evidence="8" id="KW-0325">Glycoprotein</keyword>
<keyword evidence="4" id="KW-1133">Transmembrane helix</keyword>
<dbReference type="EMBL" id="MRZV01000441">
    <property type="protein sequence ID" value="PIK49921.1"/>
    <property type="molecule type" value="Genomic_DNA"/>
</dbReference>
<dbReference type="PANTHER" id="PTHR22722:SF14">
    <property type="entry name" value="MEGALIN, ISOFORM A"/>
    <property type="match status" value="1"/>
</dbReference>
<dbReference type="SMART" id="SM00192">
    <property type="entry name" value="LDLa"/>
    <property type="match status" value="4"/>
</dbReference>
<reference evidence="10 11" key="1">
    <citation type="journal article" date="2017" name="PLoS Biol.">
        <title>The sea cucumber genome provides insights into morphological evolution and visceral regeneration.</title>
        <authorList>
            <person name="Zhang X."/>
            <person name="Sun L."/>
            <person name="Yuan J."/>
            <person name="Sun Y."/>
            <person name="Gao Y."/>
            <person name="Zhang L."/>
            <person name="Li S."/>
            <person name="Dai H."/>
            <person name="Hamel J.F."/>
            <person name="Liu C."/>
            <person name="Yu Y."/>
            <person name="Liu S."/>
            <person name="Lin W."/>
            <person name="Guo K."/>
            <person name="Jin S."/>
            <person name="Xu P."/>
            <person name="Storey K.B."/>
            <person name="Huan P."/>
            <person name="Zhang T."/>
            <person name="Zhou Y."/>
            <person name="Zhang J."/>
            <person name="Lin C."/>
            <person name="Li X."/>
            <person name="Xing L."/>
            <person name="Huo D."/>
            <person name="Sun M."/>
            <person name="Wang L."/>
            <person name="Mercier A."/>
            <person name="Li F."/>
            <person name="Yang H."/>
            <person name="Xiang J."/>
        </authorList>
    </citation>
    <scope>NUCLEOTIDE SEQUENCE [LARGE SCALE GENOMIC DNA]</scope>
    <source>
        <strain evidence="10">Shaxun</strain>
        <tissue evidence="10">Muscle</tissue>
    </source>
</reference>
<feature type="disulfide bond" evidence="9">
    <location>
        <begin position="112"/>
        <end position="130"/>
    </location>
</feature>
<dbReference type="GO" id="GO:0006898">
    <property type="term" value="P:receptor-mediated endocytosis"/>
    <property type="evidence" value="ECO:0007669"/>
    <property type="project" value="TreeGrafter"/>
</dbReference>
<feature type="disulfide bond" evidence="9">
    <location>
        <begin position="124"/>
        <end position="139"/>
    </location>
</feature>
<dbReference type="PRINTS" id="PR00261">
    <property type="entry name" value="LDLRECEPTOR"/>
</dbReference>
<feature type="disulfide bond" evidence="9">
    <location>
        <begin position="71"/>
        <end position="89"/>
    </location>
</feature>
<dbReference type="InterPro" id="IPR023415">
    <property type="entry name" value="LDLR_class-A_CS"/>
</dbReference>
<dbReference type="Proteomes" id="UP000230750">
    <property type="component" value="Unassembled WGS sequence"/>
</dbReference>
<dbReference type="Gene3D" id="4.10.400.10">
    <property type="entry name" value="Low-density Lipoprotein Receptor"/>
    <property type="match status" value="4"/>
</dbReference>
<evidence type="ECO:0000256" key="6">
    <source>
        <dbReference type="ARBA" id="ARBA00023157"/>
    </source>
</evidence>
<keyword evidence="6 9" id="KW-1015">Disulfide bond</keyword>
<evidence type="ECO:0000256" key="2">
    <source>
        <dbReference type="ARBA" id="ARBA00022692"/>
    </source>
</evidence>
<dbReference type="PROSITE" id="PS50068">
    <property type="entry name" value="LDLRA_2"/>
    <property type="match status" value="3"/>
</dbReference>
<comment type="caution">
    <text evidence="10">The sequence shown here is derived from an EMBL/GenBank/DDBJ whole genome shotgun (WGS) entry which is preliminary data.</text>
</comment>
<comment type="subcellular location">
    <subcellularLocation>
        <location evidence="1">Membrane</location>
        <topology evidence="1">Single-pass membrane protein</topology>
    </subcellularLocation>
</comment>
<keyword evidence="3" id="KW-0677">Repeat</keyword>
<evidence type="ECO:0000256" key="7">
    <source>
        <dbReference type="ARBA" id="ARBA00023170"/>
    </source>
</evidence>
<feature type="disulfide bond" evidence="9">
    <location>
        <begin position="160"/>
        <end position="175"/>
    </location>
</feature>
<keyword evidence="5" id="KW-0472">Membrane</keyword>
<dbReference type="GO" id="GO:0016324">
    <property type="term" value="C:apical plasma membrane"/>
    <property type="evidence" value="ECO:0007669"/>
    <property type="project" value="TreeGrafter"/>
</dbReference>
<dbReference type="PROSITE" id="PS01209">
    <property type="entry name" value="LDLRA_1"/>
    <property type="match status" value="1"/>
</dbReference>
<evidence type="ECO:0000256" key="1">
    <source>
        <dbReference type="ARBA" id="ARBA00004167"/>
    </source>
</evidence>
<feature type="disulfide bond" evidence="9">
    <location>
        <begin position="148"/>
        <end position="166"/>
    </location>
</feature>
<dbReference type="CDD" id="cd00112">
    <property type="entry name" value="LDLa"/>
    <property type="match status" value="3"/>
</dbReference>
<evidence type="ECO:0000313" key="10">
    <source>
        <dbReference type="EMBL" id="PIK49921.1"/>
    </source>
</evidence>
<name>A0A2G8KPJ1_STIJA</name>
<feature type="disulfide bond" evidence="9">
    <location>
        <begin position="141"/>
        <end position="153"/>
    </location>
</feature>
<feature type="disulfide bond" evidence="9">
    <location>
        <begin position="64"/>
        <end position="76"/>
    </location>
</feature>
<dbReference type="OrthoDB" id="6041366at2759"/>
<organism evidence="10 11">
    <name type="scientific">Stichopus japonicus</name>
    <name type="common">Sea cucumber</name>
    <dbReference type="NCBI Taxonomy" id="307972"/>
    <lineage>
        <taxon>Eukaryota</taxon>
        <taxon>Metazoa</taxon>
        <taxon>Echinodermata</taxon>
        <taxon>Eleutherozoa</taxon>
        <taxon>Echinozoa</taxon>
        <taxon>Holothuroidea</taxon>
        <taxon>Aspidochirotacea</taxon>
        <taxon>Aspidochirotida</taxon>
        <taxon>Stichopodidae</taxon>
        <taxon>Apostichopus</taxon>
    </lineage>
</organism>
<gene>
    <name evidence="10" type="ORF">BSL78_13191</name>
</gene>
<dbReference type="STRING" id="307972.A0A2G8KPJ1"/>
<dbReference type="InterPro" id="IPR036055">
    <property type="entry name" value="LDL_receptor-like_sf"/>
</dbReference>
<dbReference type="Pfam" id="PF00057">
    <property type="entry name" value="Ldl_recept_a"/>
    <property type="match status" value="3"/>
</dbReference>